<gene>
    <name evidence="1" type="ORF">C7B43_15590</name>
</gene>
<dbReference type="EMBL" id="PXYT01000047">
    <property type="protein sequence ID" value="PSR25899.1"/>
    <property type="molecule type" value="Genomic_DNA"/>
</dbReference>
<comment type="caution">
    <text evidence="1">The sequence shown here is derived from an EMBL/GenBank/DDBJ whole genome shotgun (WGS) entry which is preliminary data.</text>
</comment>
<proteinExistence type="predicted"/>
<dbReference type="AlphaFoldDB" id="A0A2T2WUH6"/>
<protein>
    <submittedName>
        <fullName evidence="1">Uncharacterized protein</fullName>
    </submittedName>
</protein>
<reference evidence="1 2" key="1">
    <citation type="journal article" date="2014" name="BMC Genomics">
        <title>Comparison of environmental and isolate Sulfobacillus genomes reveals diverse carbon, sulfur, nitrogen, and hydrogen metabolisms.</title>
        <authorList>
            <person name="Justice N.B."/>
            <person name="Norman A."/>
            <person name="Brown C.T."/>
            <person name="Singh A."/>
            <person name="Thomas B.C."/>
            <person name="Banfield J.F."/>
        </authorList>
    </citation>
    <scope>NUCLEOTIDE SEQUENCE [LARGE SCALE GENOMIC DNA]</scope>
    <source>
        <strain evidence="1">AMDSBA1</strain>
    </source>
</reference>
<name>A0A2T2WUH6_9FIRM</name>
<sequence length="60" mass="6216">MAAGGHPQPLVRVLNDGVENGRVLTSLKLGVVASSLSAQDAGLVHLLHLAGCWVRVMDVS</sequence>
<accession>A0A2T2WUH6</accession>
<organism evidence="1 2">
    <name type="scientific">Sulfobacillus benefaciens</name>
    <dbReference type="NCBI Taxonomy" id="453960"/>
    <lineage>
        <taxon>Bacteria</taxon>
        <taxon>Bacillati</taxon>
        <taxon>Bacillota</taxon>
        <taxon>Clostridia</taxon>
        <taxon>Eubacteriales</taxon>
        <taxon>Clostridiales Family XVII. Incertae Sedis</taxon>
        <taxon>Sulfobacillus</taxon>
    </lineage>
</organism>
<dbReference type="Proteomes" id="UP000242699">
    <property type="component" value="Unassembled WGS sequence"/>
</dbReference>
<evidence type="ECO:0000313" key="1">
    <source>
        <dbReference type="EMBL" id="PSR25899.1"/>
    </source>
</evidence>
<evidence type="ECO:0000313" key="2">
    <source>
        <dbReference type="Proteomes" id="UP000242699"/>
    </source>
</evidence>